<keyword evidence="1" id="KW-0472">Membrane</keyword>
<organism evidence="2">
    <name type="scientific">hydrothermal vent metagenome</name>
    <dbReference type="NCBI Taxonomy" id="652676"/>
    <lineage>
        <taxon>unclassified sequences</taxon>
        <taxon>metagenomes</taxon>
        <taxon>ecological metagenomes</taxon>
    </lineage>
</organism>
<name>A0A3B0UJM4_9ZZZZ</name>
<dbReference type="InterPro" id="IPR046157">
    <property type="entry name" value="DUF6159"/>
</dbReference>
<evidence type="ECO:0000313" key="2">
    <source>
        <dbReference type="EMBL" id="VAW30898.1"/>
    </source>
</evidence>
<accession>A0A3B0UJM4</accession>
<dbReference type="EMBL" id="UOEU01000108">
    <property type="protein sequence ID" value="VAW30898.1"/>
    <property type="molecule type" value="Genomic_DNA"/>
</dbReference>
<feature type="transmembrane region" description="Helical" evidence="1">
    <location>
        <begin position="180"/>
        <end position="203"/>
    </location>
</feature>
<feature type="transmembrane region" description="Helical" evidence="1">
    <location>
        <begin position="62"/>
        <end position="80"/>
    </location>
</feature>
<feature type="transmembrane region" description="Helical" evidence="1">
    <location>
        <begin position="224"/>
        <end position="243"/>
    </location>
</feature>
<keyword evidence="1" id="KW-0812">Transmembrane</keyword>
<gene>
    <name evidence="2" type="ORF">MNBD_CHLOROFLEXI01-4762</name>
</gene>
<reference evidence="2" key="1">
    <citation type="submission" date="2018-06" db="EMBL/GenBank/DDBJ databases">
        <authorList>
            <person name="Zhirakovskaya E."/>
        </authorList>
    </citation>
    <scope>NUCLEOTIDE SEQUENCE</scope>
</reference>
<dbReference type="Pfam" id="PF19656">
    <property type="entry name" value="DUF6159"/>
    <property type="match status" value="2"/>
</dbReference>
<feature type="transmembrane region" description="Helical" evidence="1">
    <location>
        <begin position="26"/>
        <end position="50"/>
    </location>
</feature>
<proteinExistence type="predicted"/>
<feature type="transmembrane region" description="Helical" evidence="1">
    <location>
        <begin position="249"/>
        <end position="273"/>
    </location>
</feature>
<protein>
    <recommendedName>
        <fullName evidence="3">Glycerophosphoryl diester phosphodiesterase membrane domain-containing protein</fullName>
    </recommendedName>
</protein>
<evidence type="ECO:0000256" key="1">
    <source>
        <dbReference type="SAM" id="Phobius"/>
    </source>
</evidence>
<feature type="transmembrane region" description="Helical" evidence="1">
    <location>
        <begin position="148"/>
        <end position="168"/>
    </location>
</feature>
<dbReference type="AlphaFoldDB" id="A0A3B0UJM4"/>
<keyword evidence="1" id="KW-1133">Transmembrane helix</keyword>
<evidence type="ECO:0008006" key="3">
    <source>
        <dbReference type="Google" id="ProtNLM"/>
    </source>
</evidence>
<sequence>MFQRLSNSWELVKASWRVLLADKELMLFPLVAFFASVLVMITFAVPTVLAGVLDSTVTNGELGIFSYIIAFLFYAVMYFVTIFSNTALVGAAMIRLGIFGIINKPSIRKCLKQIPKNSMISLNYFSESALDGGDPTVGDGFRIAFSKIGAIFGYAFIAATVGTILRMISERSGAIGKLVVSLVGFVWTIATFLVIPVLVVEDVGPLDAVKRSASLLRETWGEQIAGNLSVGLIFGLIFFLVILAGVPLIFAAIATGSVALIVTAVAFVVLLLVGISLVSSTLSGIYTAAVYRFATTGDTGGYFEADMVQKAFKQK</sequence>